<feature type="chain" id="PRO_5011490396" evidence="2">
    <location>
        <begin position="20"/>
        <end position="115"/>
    </location>
</feature>
<gene>
    <name evidence="3" type="ORF">SAMN05444411_102197</name>
</gene>
<accession>A0A1H2WH19</accession>
<name>A0A1H2WH19_9FLAO</name>
<dbReference type="NCBIfam" id="TIGR04183">
    <property type="entry name" value="Por_Secre_tail"/>
    <property type="match status" value="1"/>
</dbReference>
<proteinExistence type="predicted"/>
<dbReference type="Proteomes" id="UP000199595">
    <property type="component" value="Unassembled WGS sequence"/>
</dbReference>
<dbReference type="RefSeq" id="WP_090120947.1">
    <property type="nucleotide sequence ID" value="NZ_FNNJ01000002.1"/>
</dbReference>
<feature type="signal peptide" evidence="2">
    <location>
        <begin position="1"/>
        <end position="19"/>
    </location>
</feature>
<evidence type="ECO:0000313" key="4">
    <source>
        <dbReference type="Proteomes" id="UP000199595"/>
    </source>
</evidence>
<dbReference type="AlphaFoldDB" id="A0A1H2WH19"/>
<dbReference type="EMBL" id="FNNJ01000002">
    <property type="protein sequence ID" value="SDW79808.1"/>
    <property type="molecule type" value="Genomic_DNA"/>
</dbReference>
<keyword evidence="1 2" id="KW-0732">Signal</keyword>
<evidence type="ECO:0000313" key="3">
    <source>
        <dbReference type="EMBL" id="SDW79808.1"/>
    </source>
</evidence>
<evidence type="ECO:0000256" key="1">
    <source>
        <dbReference type="ARBA" id="ARBA00022729"/>
    </source>
</evidence>
<evidence type="ECO:0000256" key="2">
    <source>
        <dbReference type="SAM" id="SignalP"/>
    </source>
</evidence>
<sequence>MIKKLPLLILICCFSLSFAKPPNITSALFVKKNQVNFDFRFNNTVKIYGNNSTIYISSKLPISTKVEVYNILGQQILSKEIIKQTKTKLDVPGYKGIAFIVLTVDREKIKKKVIL</sequence>
<protein>
    <submittedName>
        <fullName evidence="3">Por secretion system C-terminal sorting domain-containing protein</fullName>
    </submittedName>
</protein>
<dbReference type="OrthoDB" id="862563at2"/>
<keyword evidence="4" id="KW-1185">Reference proteome</keyword>
<organism evidence="3 4">
    <name type="scientific">Lutibacter oricola</name>
    <dbReference type="NCBI Taxonomy" id="762486"/>
    <lineage>
        <taxon>Bacteria</taxon>
        <taxon>Pseudomonadati</taxon>
        <taxon>Bacteroidota</taxon>
        <taxon>Flavobacteriia</taxon>
        <taxon>Flavobacteriales</taxon>
        <taxon>Flavobacteriaceae</taxon>
        <taxon>Lutibacter</taxon>
    </lineage>
</organism>
<dbReference type="InterPro" id="IPR026444">
    <property type="entry name" value="Secre_tail"/>
</dbReference>
<reference evidence="3 4" key="1">
    <citation type="submission" date="2016-10" db="EMBL/GenBank/DDBJ databases">
        <authorList>
            <person name="de Groot N.N."/>
        </authorList>
    </citation>
    <scope>NUCLEOTIDE SEQUENCE [LARGE SCALE GENOMIC DNA]</scope>
    <source>
        <strain evidence="3 4">DSM 24956</strain>
    </source>
</reference>